<evidence type="ECO:0000256" key="9">
    <source>
        <dbReference type="ARBA" id="ARBA00023134"/>
    </source>
</evidence>
<name>A0A1H0N759_9MICO</name>
<reference evidence="13" key="1">
    <citation type="submission" date="2016-10" db="EMBL/GenBank/DDBJ databases">
        <authorList>
            <person name="Varghese N."/>
            <person name="Submissions S."/>
        </authorList>
    </citation>
    <scope>NUCLEOTIDE SEQUENCE [LARGE SCALE GENOMIC DNA]</scope>
    <source>
        <strain evidence="13">DSM 22329</strain>
    </source>
</reference>
<dbReference type="GO" id="GO:0003935">
    <property type="term" value="F:GTP cyclohydrolase II activity"/>
    <property type="evidence" value="ECO:0007669"/>
    <property type="project" value="UniProtKB-EC"/>
</dbReference>
<dbReference type="EMBL" id="LT629711">
    <property type="protein sequence ID" value="SDO88517.1"/>
    <property type="molecule type" value="Genomic_DNA"/>
</dbReference>
<dbReference type="OrthoDB" id="9793111at2"/>
<dbReference type="GO" id="GO:0005525">
    <property type="term" value="F:GTP binding"/>
    <property type="evidence" value="ECO:0007669"/>
    <property type="project" value="UniProtKB-KW"/>
</dbReference>
<keyword evidence="6" id="KW-0547">Nucleotide-binding</keyword>
<accession>A0A1H0N759</accession>
<evidence type="ECO:0000259" key="11">
    <source>
        <dbReference type="Pfam" id="PF00925"/>
    </source>
</evidence>
<dbReference type="CDD" id="cd00641">
    <property type="entry name" value="GTP_cyclohydro2"/>
    <property type="match status" value="1"/>
</dbReference>
<dbReference type="PANTHER" id="PTHR21327:SF18">
    <property type="entry name" value="3,4-DIHYDROXY-2-BUTANONE 4-PHOSPHATE SYNTHASE"/>
    <property type="match status" value="1"/>
</dbReference>
<dbReference type="GO" id="GO:0005829">
    <property type="term" value="C:cytosol"/>
    <property type="evidence" value="ECO:0007669"/>
    <property type="project" value="TreeGrafter"/>
</dbReference>
<dbReference type="UniPathway" id="UPA00275"/>
<evidence type="ECO:0000256" key="8">
    <source>
        <dbReference type="ARBA" id="ARBA00022833"/>
    </source>
</evidence>
<dbReference type="GO" id="GO:0046872">
    <property type="term" value="F:metal ion binding"/>
    <property type="evidence" value="ECO:0007669"/>
    <property type="project" value="UniProtKB-KW"/>
</dbReference>
<dbReference type="Pfam" id="PF00925">
    <property type="entry name" value="GTP_cyclohydro2"/>
    <property type="match status" value="1"/>
</dbReference>
<feature type="domain" description="GTP cyclohydrolase II" evidence="11">
    <location>
        <begin position="6"/>
        <end position="171"/>
    </location>
</feature>
<protein>
    <recommendedName>
        <fullName evidence="3">GTP cyclohydrolase II</fullName>
        <ecNumber evidence="3">3.5.4.25</ecNumber>
    </recommendedName>
</protein>
<dbReference type="InterPro" id="IPR000926">
    <property type="entry name" value="RibA"/>
</dbReference>
<dbReference type="AlphaFoldDB" id="A0A1H0N759"/>
<evidence type="ECO:0000256" key="10">
    <source>
        <dbReference type="ARBA" id="ARBA00049295"/>
    </source>
</evidence>
<sequence length="203" mass="21883">MITRLIETVVPTEYGQLRAYGYREDRQGQEHLALVRGDVRAMRDHGVLTRVHTECLSGDVFGSGRCDCGPQLRLALAMMAEEPAGVLVYLRGHGARGLGLVDRLRAHSRQDHGPGRGGPPDLDLFADARDHAAAVAILADLGVSTVRLLTNSPSEVRAVRRGGMAVREQVPLLTAVTPSNVVYLTTGMPRLGHVLARAVGDPR</sequence>
<evidence type="ECO:0000313" key="13">
    <source>
        <dbReference type="Proteomes" id="UP000199077"/>
    </source>
</evidence>
<keyword evidence="5" id="KW-0479">Metal-binding</keyword>
<dbReference type="Proteomes" id="UP000199077">
    <property type="component" value="Chromosome I"/>
</dbReference>
<organism evidence="12 13">
    <name type="scientific">Pedococcus dokdonensis</name>
    <dbReference type="NCBI Taxonomy" id="443156"/>
    <lineage>
        <taxon>Bacteria</taxon>
        <taxon>Bacillati</taxon>
        <taxon>Actinomycetota</taxon>
        <taxon>Actinomycetes</taxon>
        <taxon>Micrococcales</taxon>
        <taxon>Intrasporangiaceae</taxon>
        <taxon>Pedococcus</taxon>
    </lineage>
</organism>
<evidence type="ECO:0000256" key="4">
    <source>
        <dbReference type="ARBA" id="ARBA00022619"/>
    </source>
</evidence>
<dbReference type="SUPFAM" id="SSF142695">
    <property type="entry name" value="RibA-like"/>
    <property type="match status" value="1"/>
</dbReference>
<dbReference type="PANTHER" id="PTHR21327">
    <property type="entry name" value="GTP CYCLOHYDROLASE II-RELATED"/>
    <property type="match status" value="1"/>
</dbReference>
<dbReference type="NCBIfam" id="NF001591">
    <property type="entry name" value="PRK00393.1"/>
    <property type="match status" value="1"/>
</dbReference>
<comment type="pathway">
    <text evidence="2">Cofactor biosynthesis; riboflavin biosynthesis; 5-amino-6-(D-ribitylamino)uracil from GTP: step 1/4.</text>
</comment>
<dbReference type="EC" id="3.5.4.25" evidence="3"/>
<evidence type="ECO:0000256" key="1">
    <source>
        <dbReference type="ARBA" id="ARBA00001947"/>
    </source>
</evidence>
<comment type="cofactor">
    <cofactor evidence="1">
        <name>Zn(2+)</name>
        <dbReference type="ChEBI" id="CHEBI:29105"/>
    </cofactor>
</comment>
<dbReference type="STRING" id="443156.SAMN04489867_0853"/>
<comment type="catalytic activity">
    <reaction evidence="10">
        <text>GTP + 4 H2O = 2,5-diamino-6-hydroxy-4-(5-phosphoribosylamino)-pyrimidine + formate + 2 phosphate + 3 H(+)</text>
        <dbReference type="Rhea" id="RHEA:23704"/>
        <dbReference type="ChEBI" id="CHEBI:15377"/>
        <dbReference type="ChEBI" id="CHEBI:15378"/>
        <dbReference type="ChEBI" id="CHEBI:15740"/>
        <dbReference type="ChEBI" id="CHEBI:37565"/>
        <dbReference type="ChEBI" id="CHEBI:43474"/>
        <dbReference type="ChEBI" id="CHEBI:58614"/>
        <dbReference type="EC" id="3.5.4.25"/>
    </reaction>
</comment>
<evidence type="ECO:0000256" key="2">
    <source>
        <dbReference type="ARBA" id="ARBA00004853"/>
    </source>
</evidence>
<gene>
    <name evidence="12" type="ORF">SAMN04489867_0853</name>
</gene>
<keyword evidence="4" id="KW-0686">Riboflavin biosynthesis</keyword>
<evidence type="ECO:0000256" key="3">
    <source>
        <dbReference type="ARBA" id="ARBA00012762"/>
    </source>
</evidence>
<dbReference type="RefSeq" id="WP_157692894.1">
    <property type="nucleotide sequence ID" value="NZ_LT629711.1"/>
</dbReference>
<evidence type="ECO:0000256" key="6">
    <source>
        <dbReference type="ARBA" id="ARBA00022741"/>
    </source>
</evidence>
<evidence type="ECO:0000256" key="7">
    <source>
        <dbReference type="ARBA" id="ARBA00022801"/>
    </source>
</evidence>
<dbReference type="InterPro" id="IPR036144">
    <property type="entry name" value="RibA-like_sf"/>
</dbReference>
<keyword evidence="8" id="KW-0862">Zinc</keyword>
<evidence type="ECO:0000256" key="5">
    <source>
        <dbReference type="ARBA" id="ARBA00022723"/>
    </source>
</evidence>
<dbReference type="GO" id="GO:0008686">
    <property type="term" value="F:3,4-dihydroxy-2-butanone-4-phosphate synthase activity"/>
    <property type="evidence" value="ECO:0007669"/>
    <property type="project" value="TreeGrafter"/>
</dbReference>
<proteinExistence type="predicted"/>
<keyword evidence="7 12" id="KW-0378">Hydrolase</keyword>
<evidence type="ECO:0000313" key="12">
    <source>
        <dbReference type="EMBL" id="SDO88517.1"/>
    </source>
</evidence>
<dbReference type="GO" id="GO:0009231">
    <property type="term" value="P:riboflavin biosynthetic process"/>
    <property type="evidence" value="ECO:0007669"/>
    <property type="project" value="UniProtKB-UniPathway"/>
</dbReference>
<keyword evidence="9" id="KW-0342">GTP-binding</keyword>
<keyword evidence="13" id="KW-1185">Reference proteome</keyword>
<dbReference type="Gene3D" id="3.40.50.10990">
    <property type="entry name" value="GTP cyclohydrolase II"/>
    <property type="match status" value="1"/>
</dbReference>
<dbReference type="InterPro" id="IPR032677">
    <property type="entry name" value="GTP_cyclohydro_II"/>
</dbReference>